<dbReference type="Gene3D" id="3.40.366.10">
    <property type="entry name" value="Malonyl-Coenzyme A Acyl Carrier Protein, domain 2"/>
    <property type="match status" value="1"/>
</dbReference>
<keyword evidence="9" id="KW-1185">Reference proteome</keyword>
<evidence type="ECO:0000259" key="6">
    <source>
        <dbReference type="PROSITE" id="PS50075"/>
    </source>
</evidence>
<dbReference type="Gene3D" id="3.40.47.10">
    <property type="match status" value="1"/>
</dbReference>
<dbReference type="GO" id="GO:0004312">
    <property type="term" value="F:fatty acid synthase activity"/>
    <property type="evidence" value="ECO:0007669"/>
    <property type="project" value="TreeGrafter"/>
</dbReference>
<dbReference type="SUPFAM" id="SSF52151">
    <property type="entry name" value="FabD/lysophospholipase-like"/>
    <property type="match status" value="1"/>
</dbReference>
<comment type="caution">
    <text evidence="8">The sequence shown here is derived from an EMBL/GenBank/DDBJ whole genome shotgun (WGS) entry which is preliminary data.</text>
</comment>
<evidence type="ECO:0000313" key="8">
    <source>
        <dbReference type="EMBL" id="CAG5181947.1"/>
    </source>
</evidence>
<dbReference type="Pfam" id="PF08242">
    <property type="entry name" value="Methyltransf_12"/>
    <property type="match status" value="2"/>
</dbReference>
<feature type="domain" description="Ketosynthase family 3 (KS3)" evidence="7">
    <location>
        <begin position="16"/>
        <end position="422"/>
    </location>
</feature>
<dbReference type="GO" id="GO:0031177">
    <property type="term" value="F:phosphopantetheine binding"/>
    <property type="evidence" value="ECO:0007669"/>
    <property type="project" value="InterPro"/>
</dbReference>
<feature type="domain" description="Carrier" evidence="6">
    <location>
        <begin position="2060"/>
        <end position="2137"/>
    </location>
</feature>
<sequence>MAPENQTANAEAPARYEPVAIIGLSCRLPGDARNAEQFWELLESARGAWSEIPKSRFNLDAFYHPDHTHHGTTHVKGGHFLSQDILDFDNSFFRLNAEVAAATDPQLRLQLETTYEAFEDAGLCMEDLAGSRTSVFAGAFHRDHHDSMMKDPDNLPRNTMLGAGTAMLANRISHYFDLRGPSLVADTGCSTSHVILHMACRSLQTGDSTISVVTAGNVMLGPEPFISMSGLGLLSKDGRCYAFDSRASGYGRGEGAVSLVLKLESQAIADGDNIHAVIRSTALNQDGRTPTITSPSQEAQEELIRECYQKAGLDPAETDYFECHDELLKDDLNSRVDKAEISMPLCCALQIALVCLLRSWNIHPTAVVGHSSGESAAAFAAGALDMRSAIAVQYYRGLLTKRLAGTRSTKGSMMAAGLSLEDVERYLSKVTSGKAVVGCHNSPLSVTLSGDADAIDELEILLKIDGVFTRKLNVPTAFHSHHMSHDATEYLKYLEECFTAPQDPLLAHLSSSVTGGWCEKASDFGPEHWVDYMLKPVRFADALSKLCSERPWDEMFNKGQKAVDVLIEIGPHGALAAPIRQSLQVAQFKDLQIGYISALKRNENAVHTMHDLAGFLWTRGYPVDLAVVNSTETQHNRPQFLTGLTPYPWNYQSKLRAESSIAKRYRLRPVGPDELIGFLDTSCDLSNPSWTNDFEPEKLFHDGEQVCSVGVYCSLAGRAIQKLASWQQTNGNSNAATPRFRHVEIHEDLQIDDAQLTKLHVELRQSKLGPEPIAEIWRVFTISSEDSSGMWTIHCDGLVGLTTTYEGNPDIFLQARSLAKSSLAPIDSLPRTKSVETSIWELEKATIKEHERQLREDFELVALVFMEEALQDLQDNPPRRMLPHHRAYKKMITSIVGEARSNQQTSKKTRWASMSTTGKDELKNRVRASCTNGQVLCSLGENLSQILRGLTDPDEVLSKNHLTKGLLESPSERRSLGQMRAVISKVAREHPRIRVLQIGAGIGRATELILEALFSEPSPSAERGIQLLVADKCNSRVEHLRTQFKAQEDTVTFVKLDIGAETCDPSFEAGPFDLVVAYQVFHDCRDIKLALENVSRLLKPGGKLLFAETTMPPLDMRLCLAIHPSWYIGMTFFMTLHSYADSTNTLFTGSEPERKLNPYLSIQQWASLLSEAGFGSIDGKLRDCESDDHHSIHLMQATRLHSNADSAENYSSNLQASCFTQMWRPDIDLMPSSQIKDLICNRIIKSSDHLPLDLLEYVCLVYMSQTLTWLEQAENLQHAQSGHWQLYAQWIRSCMEQHPSLDLKDPLVEENMKAARETIASSESGSIVLGMIDLIGKNLRKIFTRETETLQVMVEGDLHRFYRSAFGISANPSIAQYIGLIADKKQGIRILEIGAGSGGTTYDVLERLRNEDGTSKAVKYHFTDISPGFLGKSAEIFSRDSAIMEFSTLNIEKDPSAQGLEEQQFDVIVAANVLHVTPDLQNTLKNCHKLLKPNGKLVLGEITERCLYAGFIMGSLPGWWLGENDGRTGGPLLNVPGWDVSLKKAGFSGVDMDMQGVNGESREPMSLIVSTKSPVSKVNGISASKYTIITTGTPICTAFADSIRLALDTENSETDIIAWSDFGTEDIQGSYCISLAEWDAPILATITDEDWQKLHTLIYKSLGTLWVTAGAAMDTPNPSASLMTGLARVFRHEHDNLAFATMDVELADSIDLPIASAAVMRVAITHSHATQPDSEFAARGPVIYVPRVERASNMSSMLPDFKAHGAQDPIPHTNGVVQTEVSSDATYIIAGLGGIGREIGRWLAKRGAKHLVLLSRSATSCKENIVYAKDLYRNYGTSAWLFDCDIADRTALQKVLANIGHLPPVKGVINGAMVMKDVLIENMTTEDLRLTIGPKVYGTLNLHDLLPKDLDFFVMLSSVAGVAGYRGTGNYAGANTFQDAFAFFRRSLGQRATTIDISYLLDVGIVTERDDYAGYMKALGMQSMCVSDLLDLLTTALHADSPAQIIYGLPTGQVQPGWYWTNDVRFAGLVKVAQAKPPVLTSTNTRAIQEKLPNCTNVDTTTEHITKALTERLAQLMMLPVTDVDPNEPLSAYGVDSLVAVELRSWILKELSVQVSTSVITADGPMNLLVSRLAAKAQGHE</sequence>
<evidence type="ECO:0000256" key="2">
    <source>
        <dbReference type="ARBA" id="ARBA00022553"/>
    </source>
</evidence>
<keyword evidence="2" id="KW-0597">Phosphoprotein</keyword>
<organism evidence="8 9">
    <name type="scientific">Alternaria atra</name>
    <dbReference type="NCBI Taxonomy" id="119953"/>
    <lineage>
        <taxon>Eukaryota</taxon>
        <taxon>Fungi</taxon>
        <taxon>Dikarya</taxon>
        <taxon>Ascomycota</taxon>
        <taxon>Pezizomycotina</taxon>
        <taxon>Dothideomycetes</taxon>
        <taxon>Pleosporomycetidae</taxon>
        <taxon>Pleosporales</taxon>
        <taxon>Pleosporineae</taxon>
        <taxon>Pleosporaceae</taxon>
        <taxon>Alternaria</taxon>
        <taxon>Alternaria sect. Ulocladioides</taxon>
    </lineage>
</organism>
<dbReference type="EMBL" id="CAJRGZ010000027">
    <property type="protein sequence ID" value="CAG5181947.1"/>
    <property type="molecule type" value="Genomic_DNA"/>
</dbReference>
<accession>A0A8J2N5T6</accession>
<protein>
    <recommendedName>
        <fullName evidence="10">Polyketide synthase</fullName>
    </recommendedName>
</protein>
<dbReference type="PROSITE" id="PS50075">
    <property type="entry name" value="CARRIER"/>
    <property type="match status" value="1"/>
</dbReference>
<dbReference type="RefSeq" id="XP_043173486.1">
    <property type="nucleotide sequence ID" value="XM_043317551.1"/>
</dbReference>
<dbReference type="InterPro" id="IPR016039">
    <property type="entry name" value="Thiolase-like"/>
</dbReference>
<evidence type="ECO:0008006" key="10">
    <source>
        <dbReference type="Google" id="ProtNLM"/>
    </source>
</evidence>
<proteinExistence type="predicted"/>
<dbReference type="PROSITE" id="PS52004">
    <property type="entry name" value="KS3_2"/>
    <property type="match status" value="1"/>
</dbReference>
<dbReference type="InterPro" id="IPR020841">
    <property type="entry name" value="PKS_Beta-ketoAc_synthase_dom"/>
</dbReference>
<dbReference type="InterPro" id="IPR036291">
    <property type="entry name" value="NAD(P)-bd_dom_sf"/>
</dbReference>
<dbReference type="InterPro" id="IPR014043">
    <property type="entry name" value="Acyl_transferase_dom"/>
</dbReference>
<keyword evidence="1" id="KW-0596">Phosphopantetheine</keyword>
<dbReference type="SUPFAM" id="SSF53901">
    <property type="entry name" value="Thiolase-like"/>
    <property type="match status" value="1"/>
</dbReference>
<dbReference type="InterPro" id="IPR006162">
    <property type="entry name" value="Ppantetheine_attach_site"/>
</dbReference>
<gene>
    <name evidence="8" type="ORF">ALTATR162_LOCUS9915</name>
</gene>
<dbReference type="Pfam" id="PF00550">
    <property type="entry name" value="PP-binding"/>
    <property type="match status" value="1"/>
</dbReference>
<dbReference type="Pfam" id="PF08659">
    <property type="entry name" value="KR"/>
    <property type="match status" value="1"/>
</dbReference>
<dbReference type="Pfam" id="PF02801">
    <property type="entry name" value="Ketoacyl-synt_C"/>
    <property type="match status" value="1"/>
</dbReference>
<keyword evidence="3" id="KW-0808">Transferase</keyword>
<dbReference type="Pfam" id="PF00109">
    <property type="entry name" value="ketoacyl-synt"/>
    <property type="match status" value="1"/>
</dbReference>
<keyword evidence="5" id="KW-0012">Acyltransferase</keyword>
<dbReference type="InterPro" id="IPR014031">
    <property type="entry name" value="Ketoacyl_synth_C"/>
</dbReference>
<dbReference type="InterPro" id="IPR016035">
    <property type="entry name" value="Acyl_Trfase/lysoPLipase"/>
</dbReference>
<name>A0A8J2N5T6_9PLEO</name>
<dbReference type="InterPro" id="IPR057326">
    <property type="entry name" value="KR_dom"/>
</dbReference>
<dbReference type="PANTHER" id="PTHR43775">
    <property type="entry name" value="FATTY ACID SYNTHASE"/>
    <property type="match status" value="1"/>
</dbReference>
<evidence type="ECO:0000256" key="5">
    <source>
        <dbReference type="ARBA" id="ARBA00023315"/>
    </source>
</evidence>
<keyword evidence="4" id="KW-0511">Multifunctional enzyme</keyword>
<dbReference type="Pfam" id="PF23114">
    <property type="entry name" value="NAD-bd_HRPKS_sdrA"/>
    <property type="match status" value="1"/>
</dbReference>
<dbReference type="Pfam" id="PF00698">
    <property type="entry name" value="Acyl_transf_1"/>
    <property type="match status" value="1"/>
</dbReference>
<dbReference type="Gene3D" id="3.40.50.150">
    <property type="entry name" value="Vaccinia Virus protein VP39"/>
    <property type="match status" value="2"/>
</dbReference>
<dbReference type="PANTHER" id="PTHR43775:SF29">
    <property type="entry name" value="ASPERFURANONE POLYKETIDE SYNTHASE AFOG-RELATED"/>
    <property type="match status" value="1"/>
</dbReference>
<dbReference type="InterPro" id="IPR009081">
    <property type="entry name" value="PP-bd_ACP"/>
</dbReference>
<dbReference type="Gene3D" id="3.40.50.720">
    <property type="entry name" value="NAD(P)-binding Rossmann-like Domain"/>
    <property type="match status" value="1"/>
</dbReference>
<dbReference type="SUPFAM" id="SSF47336">
    <property type="entry name" value="ACP-like"/>
    <property type="match status" value="1"/>
</dbReference>
<dbReference type="InterPro" id="IPR020806">
    <property type="entry name" value="PKS_PP-bd"/>
</dbReference>
<dbReference type="InterPro" id="IPR013217">
    <property type="entry name" value="Methyltransf_12"/>
</dbReference>
<dbReference type="InterPro" id="IPR036736">
    <property type="entry name" value="ACP-like_sf"/>
</dbReference>
<evidence type="ECO:0000313" key="9">
    <source>
        <dbReference type="Proteomes" id="UP000676310"/>
    </source>
</evidence>
<evidence type="ECO:0000256" key="1">
    <source>
        <dbReference type="ARBA" id="ARBA00022450"/>
    </source>
</evidence>
<dbReference type="SUPFAM" id="SSF51735">
    <property type="entry name" value="NAD(P)-binding Rossmann-fold domains"/>
    <property type="match status" value="1"/>
</dbReference>
<dbReference type="Gene3D" id="3.10.129.110">
    <property type="entry name" value="Polyketide synthase dehydratase"/>
    <property type="match status" value="1"/>
</dbReference>
<dbReference type="CDD" id="cd00833">
    <property type="entry name" value="PKS"/>
    <property type="match status" value="1"/>
</dbReference>
<dbReference type="InterPro" id="IPR014030">
    <property type="entry name" value="Ketoacyl_synth_N"/>
</dbReference>
<reference evidence="8" key="1">
    <citation type="submission" date="2021-05" db="EMBL/GenBank/DDBJ databases">
        <authorList>
            <person name="Stam R."/>
        </authorList>
    </citation>
    <scope>NUCLEOTIDE SEQUENCE</scope>
    <source>
        <strain evidence="8">CS162</strain>
    </source>
</reference>
<evidence type="ECO:0000259" key="7">
    <source>
        <dbReference type="PROSITE" id="PS52004"/>
    </source>
</evidence>
<dbReference type="GeneID" id="67022189"/>
<dbReference type="PROSITE" id="PS00012">
    <property type="entry name" value="PHOSPHOPANTETHEINE"/>
    <property type="match status" value="1"/>
</dbReference>
<dbReference type="SUPFAM" id="SSF55048">
    <property type="entry name" value="Probable ACP-binding domain of malonyl-CoA ACP transacylase"/>
    <property type="match status" value="1"/>
</dbReference>
<dbReference type="SMART" id="SM00825">
    <property type="entry name" value="PKS_KS"/>
    <property type="match status" value="1"/>
</dbReference>
<dbReference type="InterPro" id="IPR001227">
    <property type="entry name" value="Ac_transferase_dom_sf"/>
</dbReference>
<dbReference type="Proteomes" id="UP000676310">
    <property type="component" value="Unassembled WGS sequence"/>
</dbReference>
<dbReference type="CDD" id="cd02440">
    <property type="entry name" value="AdoMet_MTases"/>
    <property type="match status" value="2"/>
</dbReference>
<dbReference type="SUPFAM" id="SSF53335">
    <property type="entry name" value="S-adenosyl-L-methionine-dependent methyltransferases"/>
    <property type="match status" value="2"/>
</dbReference>
<dbReference type="InterPro" id="IPR042104">
    <property type="entry name" value="PKS_dehydratase_sf"/>
</dbReference>
<dbReference type="Gene3D" id="1.10.1200.10">
    <property type="entry name" value="ACP-like"/>
    <property type="match status" value="1"/>
</dbReference>
<dbReference type="InterPro" id="IPR056501">
    <property type="entry name" value="NAD-bd_HRPKS_sdrA"/>
</dbReference>
<dbReference type="OrthoDB" id="3677895at2759"/>
<dbReference type="InterPro" id="IPR029063">
    <property type="entry name" value="SAM-dependent_MTases_sf"/>
</dbReference>
<dbReference type="GO" id="GO:0006633">
    <property type="term" value="P:fatty acid biosynthetic process"/>
    <property type="evidence" value="ECO:0007669"/>
    <property type="project" value="TreeGrafter"/>
</dbReference>
<dbReference type="GO" id="GO:0030639">
    <property type="term" value="P:polyketide biosynthetic process"/>
    <property type="evidence" value="ECO:0007669"/>
    <property type="project" value="UniProtKB-ARBA"/>
</dbReference>
<evidence type="ECO:0000256" key="4">
    <source>
        <dbReference type="ARBA" id="ARBA00023268"/>
    </source>
</evidence>
<dbReference type="InterPro" id="IPR050091">
    <property type="entry name" value="PKS_NRPS_Biosynth_Enz"/>
</dbReference>
<dbReference type="SMART" id="SM00823">
    <property type="entry name" value="PKS_PP"/>
    <property type="match status" value="1"/>
</dbReference>
<dbReference type="SMART" id="SM00822">
    <property type="entry name" value="PKS_KR"/>
    <property type="match status" value="1"/>
</dbReference>
<dbReference type="InterPro" id="IPR016036">
    <property type="entry name" value="Malonyl_transacylase_ACP-bd"/>
</dbReference>
<dbReference type="InterPro" id="IPR013968">
    <property type="entry name" value="PKS_KR"/>
</dbReference>
<dbReference type="CDD" id="cd05274">
    <property type="entry name" value="KR_FAS_SDR_x"/>
    <property type="match status" value="1"/>
</dbReference>
<dbReference type="SMART" id="SM00827">
    <property type="entry name" value="PKS_AT"/>
    <property type="match status" value="1"/>
</dbReference>
<evidence type="ECO:0000256" key="3">
    <source>
        <dbReference type="ARBA" id="ARBA00022679"/>
    </source>
</evidence>